<evidence type="ECO:0000313" key="3">
    <source>
        <dbReference type="Proteomes" id="UP000494106"/>
    </source>
</evidence>
<proteinExistence type="predicted"/>
<organism evidence="2 3">
    <name type="scientific">Arctia plantaginis</name>
    <name type="common">Wood tiger moth</name>
    <name type="synonym">Phalaena plantaginis</name>
    <dbReference type="NCBI Taxonomy" id="874455"/>
    <lineage>
        <taxon>Eukaryota</taxon>
        <taxon>Metazoa</taxon>
        <taxon>Ecdysozoa</taxon>
        <taxon>Arthropoda</taxon>
        <taxon>Hexapoda</taxon>
        <taxon>Insecta</taxon>
        <taxon>Pterygota</taxon>
        <taxon>Neoptera</taxon>
        <taxon>Endopterygota</taxon>
        <taxon>Lepidoptera</taxon>
        <taxon>Glossata</taxon>
        <taxon>Ditrysia</taxon>
        <taxon>Noctuoidea</taxon>
        <taxon>Erebidae</taxon>
        <taxon>Arctiinae</taxon>
        <taxon>Arctia</taxon>
    </lineage>
</organism>
<evidence type="ECO:0000313" key="2">
    <source>
        <dbReference type="EMBL" id="CAB3223217.1"/>
    </source>
</evidence>
<dbReference type="EMBL" id="CADEBC010000135">
    <property type="protein sequence ID" value="CAB3223217.1"/>
    <property type="molecule type" value="Genomic_DNA"/>
</dbReference>
<reference evidence="2 3" key="1">
    <citation type="submission" date="2020-04" db="EMBL/GenBank/DDBJ databases">
        <authorList>
            <person name="Wallbank WR R."/>
            <person name="Pardo Diaz C."/>
            <person name="Kozak K."/>
            <person name="Martin S."/>
            <person name="Jiggins C."/>
            <person name="Moest M."/>
            <person name="Warren A I."/>
            <person name="Byers J.R.P. K."/>
            <person name="Montejo-Kovacevich G."/>
            <person name="Yen C E."/>
        </authorList>
    </citation>
    <scope>NUCLEOTIDE SEQUENCE [LARGE SCALE GENOMIC DNA]</scope>
</reference>
<accession>A0A8S0YTS7</accession>
<protein>
    <submittedName>
        <fullName evidence="2">Uncharacterized protein</fullName>
    </submittedName>
</protein>
<sequence length="419" mass="48059">MGVEKRDSSGYCYVTSVVRRQRAWKHVPALVRDFPELKLFEVAFKLKMATPRPPPATGTRTKKQNHANIPCPIENCARFTYGKLPDHLTKIHGITGADRDALNEQQRKRFFNGELCQVRYLKESAIRDLWGTDYEDPRIRAKIHQSYALVKIRIIPLAATQRAQPLTEQDANVLTAYNARTAPRPARVQKTRTRPRPYPVPEASPVERRASTESSEEENTQNPLPPSPPPSSPSLPASPSPYELQPVETRLRDIFDTKVDAGYKAVIDDMKKSMTMGRTLGPRKRKAYRTYRRYAKRLIAYLHRQHSPLAYDVDVLLCGERQVCAFLERIRSEHKTKTLRNYIVAAIKLLDSRLFAIERDPACKEKVASMTRVYDVLHGHLTECDRLLAQKDVPCENEKKISLESVMEESFNDSYDELE</sequence>
<name>A0A8S0YTS7_ARCPL</name>
<keyword evidence="3" id="KW-1185">Reference proteome</keyword>
<dbReference type="OrthoDB" id="7338397at2759"/>
<dbReference type="Proteomes" id="UP000494106">
    <property type="component" value="Unassembled WGS sequence"/>
</dbReference>
<comment type="caution">
    <text evidence="2">The sequence shown here is derived from an EMBL/GenBank/DDBJ whole genome shotgun (WGS) entry which is preliminary data.</text>
</comment>
<feature type="compositionally biased region" description="Pro residues" evidence="1">
    <location>
        <begin position="223"/>
        <end position="239"/>
    </location>
</feature>
<feature type="region of interest" description="Disordered" evidence="1">
    <location>
        <begin position="177"/>
        <end position="243"/>
    </location>
</feature>
<gene>
    <name evidence="2" type="ORF">APLA_LOCUS1510</name>
</gene>
<evidence type="ECO:0000256" key="1">
    <source>
        <dbReference type="SAM" id="MobiDB-lite"/>
    </source>
</evidence>
<dbReference type="AlphaFoldDB" id="A0A8S0YTS7"/>